<dbReference type="Pfam" id="PF09837">
    <property type="entry name" value="DUF2064"/>
    <property type="match status" value="1"/>
</dbReference>
<feature type="transmembrane region" description="Helical" evidence="10">
    <location>
        <begin position="5"/>
        <end position="22"/>
    </location>
</feature>
<evidence type="ECO:0000256" key="4">
    <source>
        <dbReference type="ARBA" id="ARBA00022679"/>
    </source>
</evidence>
<name>A0ABR8E7V8_9CYAN</name>
<evidence type="ECO:0000313" key="12">
    <source>
        <dbReference type="EMBL" id="MBD2542914.1"/>
    </source>
</evidence>
<feature type="domain" description="Glycosyltransferase 2-like" evidence="11">
    <location>
        <begin position="243"/>
        <end position="377"/>
    </location>
</feature>
<keyword evidence="2" id="KW-1003">Cell membrane</keyword>
<evidence type="ECO:0000256" key="9">
    <source>
        <dbReference type="ARBA" id="ARBA00040345"/>
    </source>
</evidence>
<sequence>MRKYFRVFCVFVVIINIIHIILKHPSKLTDKLIIFTRYPEAGKTKTRLIPALGPEGAADLQRLMTEYTLQQAKKLSDFSLENLVIEIRFAGGNEAKMQLWLGGGDTITYQPQSEGDLGARMLAAFTDAFNIGMERVIIIGIDSPDLDAARLKQAFDQLQSHDLILGQAADGGYYLIGLRRLIPELFTGIDWGSDRVLFQTLTIAKNLGFPWQLLPELADIDRPEDLHILINHPQIVYSRPKISIIIPVVNEAAIIETTLQQIRANISPENQHSNSLEIIVVDGGSQDKTGEIAQSLGVQVISTTPGRANQMNAGAKRAIGEILLFLHADTQLPQRFDRIVLEQLEDPEVIAGAFELCIDSQGWGLRAIETGVKWRSHWLSLPYGDQGIFLRSEVFRQLGGFAQLPIMEDFELMRRLKKLGKIAIAPVAVRTSARRWQKLGLLKTTVINQLMIIGYYLGVSPDRLVQWYRGNREISKK</sequence>
<evidence type="ECO:0000256" key="10">
    <source>
        <dbReference type="SAM" id="Phobius"/>
    </source>
</evidence>
<gene>
    <name evidence="12" type="ORF">H6G72_03385</name>
</gene>
<dbReference type="NCBIfam" id="TIGR04282">
    <property type="entry name" value="glyco_like_cofC"/>
    <property type="match status" value="1"/>
</dbReference>
<protein>
    <recommendedName>
        <fullName evidence="9">4,4'-diaponeurosporenoate glycosyltransferase</fullName>
    </recommendedName>
</protein>
<comment type="subcellular location">
    <subcellularLocation>
        <location evidence="1">Cell membrane</location>
    </subcellularLocation>
</comment>
<reference evidence="12 13" key="1">
    <citation type="journal article" date="2020" name="ISME J.">
        <title>Comparative genomics reveals insights into cyanobacterial evolution and habitat adaptation.</title>
        <authorList>
            <person name="Chen M.Y."/>
            <person name="Teng W.K."/>
            <person name="Zhao L."/>
            <person name="Hu C.X."/>
            <person name="Zhou Y.K."/>
            <person name="Han B.P."/>
            <person name="Song L.R."/>
            <person name="Shu W.S."/>
        </authorList>
    </citation>
    <scope>NUCLEOTIDE SEQUENCE [LARGE SCALE GENOMIC DNA]</scope>
    <source>
        <strain evidence="12 13">FACHB-1370</strain>
    </source>
</reference>
<dbReference type="SUPFAM" id="SSF53448">
    <property type="entry name" value="Nucleotide-diphospho-sugar transferases"/>
    <property type="match status" value="2"/>
</dbReference>
<evidence type="ECO:0000256" key="8">
    <source>
        <dbReference type="ARBA" id="ARBA00038120"/>
    </source>
</evidence>
<keyword evidence="3" id="KW-0328">Glycosyltransferase</keyword>
<evidence type="ECO:0000256" key="7">
    <source>
        <dbReference type="ARBA" id="ARBA00037904"/>
    </source>
</evidence>
<evidence type="ECO:0000256" key="1">
    <source>
        <dbReference type="ARBA" id="ARBA00004236"/>
    </source>
</evidence>
<dbReference type="PANTHER" id="PTHR43646">
    <property type="entry name" value="GLYCOSYLTRANSFERASE"/>
    <property type="match status" value="1"/>
</dbReference>
<dbReference type="InterPro" id="IPR026461">
    <property type="entry name" value="Trfase_2_rSAM/seldom_assoc"/>
</dbReference>
<comment type="caution">
    <text evidence="12">The sequence shown here is derived from an EMBL/GenBank/DDBJ whole genome shotgun (WGS) entry which is preliminary data.</text>
</comment>
<evidence type="ECO:0000256" key="5">
    <source>
        <dbReference type="ARBA" id="ARBA00023136"/>
    </source>
</evidence>
<organism evidence="12 13">
    <name type="scientific">Planktothricoides raciborskii FACHB-1370</name>
    <dbReference type="NCBI Taxonomy" id="2949576"/>
    <lineage>
        <taxon>Bacteria</taxon>
        <taxon>Bacillati</taxon>
        <taxon>Cyanobacteriota</taxon>
        <taxon>Cyanophyceae</taxon>
        <taxon>Oscillatoriophycideae</taxon>
        <taxon>Oscillatoriales</taxon>
        <taxon>Oscillatoriaceae</taxon>
        <taxon>Planktothricoides</taxon>
    </lineage>
</organism>
<dbReference type="CDD" id="cd02522">
    <property type="entry name" value="GT_2_like_a"/>
    <property type="match status" value="1"/>
</dbReference>
<evidence type="ECO:0000256" key="2">
    <source>
        <dbReference type="ARBA" id="ARBA00022475"/>
    </source>
</evidence>
<dbReference type="InterPro" id="IPR001173">
    <property type="entry name" value="Glyco_trans_2-like"/>
</dbReference>
<evidence type="ECO:0000256" key="6">
    <source>
        <dbReference type="ARBA" id="ARBA00037281"/>
    </source>
</evidence>
<keyword evidence="10" id="KW-0812">Transmembrane</keyword>
<dbReference type="EMBL" id="JACJSK010000004">
    <property type="protein sequence ID" value="MBD2542914.1"/>
    <property type="molecule type" value="Genomic_DNA"/>
</dbReference>
<accession>A0ABR8E7V8</accession>
<evidence type="ECO:0000256" key="3">
    <source>
        <dbReference type="ARBA" id="ARBA00022676"/>
    </source>
</evidence>
<proteinExistence type="inferred from homology"/>
<evidence type="ECO:0000313" key="13">
    <source>
        <dbReference type="Proteomes" id="UP000641954"/>
    </source>
</evidence>
<evidence type="ECO:0000259" key="11">
    <source>
        <dbReference type="Pfam" id="PF00535"/>
    </source>
</evidence>
<comment type="function">
    <text evidence="6">Catalyzes the glycosylation of 4,4'-diaponeurosporenoate, i.e. the esterification of glucose at the C1'' position with the carboxyl group of 4,4'-diaponeurosporenic acid, to form glycosyl-4,4'-diaponeurosporenoate. This is a step in the biosynthesis of staphyloxanthin, an orange pigment present in most staphylococci strains.</text>
</comment>
<keyword evidence="5 10" id="KW-0472">Membrane</keyword>
<comment type="similarity">
    <text evidence="8">Belongs to the glycosyltransferase 2 family. CrtQ subfamily.</text>
</comment>
<dbReference type="Proteomes" id="UP000641954">
    <property type="component" value="Unassembled WGS sequence"/>
</dbReference>
<dbReference type="Pfam" id="PF00535">
    <property type="entry name" value="Glycos_transf_2"/>
    <property type="match status" value="1"/>
</dbReference>
<dbReference type="PANTHER" id="PTHR43646:SF2">
    <property type="entry name" value="GLYCOSYLTRANSFERASE 2-LIKE DOMAIN-CONTAINING PROTEIN"/>
    <property type="match status" value="1"/>
</dbReference>
<keyword evidence="4" id="KW-0808">Transferase</keyword>
<keyword evidence="13" id="KW-1185">Reference proteome</keyword>
<dbReference type="InterPro" id="IPR029044">
    <property type="entry name" value="Nucleotide-diphossugar_trans"/>
</dbReference>
<dbReference type="InterPro" id="IPR018641">
    <property type="entry name" value="Trfase_1_rSAM/seldom-assoc"/>
</dbReference>
<keyword evidence="10" id="KW-1133">Transmembrane helix</keyword>
<dbReference type="NCBIfam" id="TIGR04283">
    <property type="entry name" value="glyco_like_mftF"/>
    <property type="match status" value="1"/>
</dbReference>
<dbReference type="Gene3D" id="3.90.550.10">
    <property type="entry name" value="Spore Coat Polysaccharide Biosynthesis Protein SpsA, Chain A"/>
    <property type="match status" value="2"/>
</dbReference>
<comment type="pathway">
    <text evidence="7">Carotenoid biosynthesis; staphyloxanthin biosynthesis; staphyloxanthin from farnesyl diphosphate: step 4/5.</text>
</comment>